<gene>
    <name evidence="2" type="ORF">DBT_1040</name>
</gene>
<protein>
    <submittedName>
        <fullName evidence="2">Uncharacterized protein</fullName>
    </submittedName>
</protein>
<dbReference type="AlphaFoldDB" id="A0A1B9F6W8"/>
<dbReference type="STRING" id="1156395.DBT_1040"/>
<name>A0A1B9F6W8_9BACT</name>
<feature type="transmembrane region" description="Helical" evidence="1">
    <location>
        <begin position="63"/>
        <end position="89"/>
    </location>
</feature>
<dbReference type="PATRIC" id="fig|1156395.6.peg.1057"/>
<evidence type="ECO:0000313" key="3">
    <source>
        <dbReference type="Proteomes" id="UP000093080"/>
    </source>
</evidence>
<accession>A0A1B9F6W8</accession>
<organism evidence="2 3">
    <name type="scientific">Dissulfuribacter thermophilus</name>
    <dbReference type="NCBI Taxonomy" id="1156395"/>
    <lineage>
        <taxon>Bacteria</taxon>
        <taxon>Pseudomonadati</taxon>
        <taxon>Thermodesulfobacteriota</taxon>
        <taxon>Dissulfuribacteria</taxon>
        <taxon>Dissulfuribacterales</taxon>
        <taxon>Dissulfuribacteraceae</taxon>
        <taxon>Dissulfuribacter</taxon>
    </lineage>
</organism>
<evidence type="ECO:0000313" key="2">
    <source>
        <dbReference type="EMBL" id="OCC15689.1"/>
    </source>
</evidence>
<comment type="caution">
    <text evidence="2">The sequence shown here is derived from an EMBL/GenBank/DDBJ whole genome shotgun (WGS) entry which is preliminary data.</text>
</comment>
<evidence type="ECO:0000256" key="1">
    <source>
        <dbReference type="SAM" id="Phobius"/>
    </source>
</evidence>
<proteinExistence type="predicted"/>
<feature type="transmembrane region" description="Helical" evidence="1">
    <location>
        <begin position="36"/>
        <end position="57"/>
    </location>
</feature>
<keyword evidence="3" id="KW-1185">Reference proteome</keyword>
<sequence>MSGVAVGTYLFLIPGVYFFVRYIASNTRTELWWQRALLVILASFVFQATIRTFTGYIETVWPWGAIQAILDGLLSIILFPMFSSVLPLLESEKNE</sequence>
<keyword evidence="1" id="KW-0472">Membrane</keyword>
<feature type="transmembrane region" description="Helical" evidence="1">
    <location>
        <begin position="6"/>
        <end position="24"/>
    </location>
</feature>
<reference evidence="2 3" key="1">
    <citation type="submission" date="2016-06" db="EMBL/GenBank/DDBJ databases">
        <title>Respiratory ammonification of nitrate coupled to the oxidation of elemental sulfur in deep-sea autotrophic thermophilic bacteria.</title>
        <authorList>
            <person name="Slobodkina G.B."/>
            <person name="Mardanov A.V."/>
            <person name="Ravin N.V."/>
            <person name="Frolova A.A."/>
            <person name="Viryasiv M.B."/>
            <person name="Chernyh N.A."/>
            <person name="Bonch-Osmolovskaya E.A."/>
            <person name="Slobodkin A.I."/>
        </authorList>
    </citation>
    <scope>NUCLEOTIDE SEQUENCE [LARGE SCALE GENOMIC DNA]</scope>
    <source>
        <strain evidence="2 3">S69</strain>
    </source>
</reference>
<dbReference type="Proteomes" id="UP000093080">
    <property type="component" value="Unassembled WGS sequence"/>
</dbReference>
<dbReference type="EMBL" id="MAGO01000004">
    <property type="protein sequence ID" value="OCC15689.1"/>
    <property type="molecule type" value="Genomic_DNA"/>
</dbReference>
<keyword evidence="1" id="KW-0812">Transmembrane</keyword>
<keyword evidence="1" id="KW-1133">Transmembrane helix</keyword>